<accession>A0A4V6NKS4</accession>
<dbReference type="Gene3D" id="3.30.379.10">
    <property type="entry name" value="Chitobiase/beta-hexosaminidase domain 2-like"/>
    <property type="match status" value="1"/>
</dbReference>
<dbReference type="Gene3D" id="3.20.20.520">
    <property type="entry name" value="Glycosyl hydrolase family 115"/>
    <property type="match status" value="1"/>
</dbReference>
<dbReference type="RefSeq" id="WP_132002992.1">
    <property type="nucleotide sequence ID" value="NZ_JABUHM010000002.1"/>
</dbReference>
<dbReference type="EMBL" id="SLVV01000003">
    <property type="protein sequence ID" value="TCN26610.1"/>
    <property type="molecule type" value="Genomic_DNA"/>
</dbReference>
<evidence type="ECO:0000313" key="4">
    <source>
        <dbReference type="Proteomes" id="UP000295689"/>
    </source>
</evidence>
<evidence type="ECO:0000256" key="2">
    <source>
        <dbReference type="SAM" id="MobiDB-lite"/>
    </source>
</evidence>
<dbReference type="AlphaFoldDB" id="A0A4V6NKS4"/>
<proteinExistence type="predicted"/>
<evidence type="ECO:0000313" key="3">
    <source>
        <dbReference type="EMBL" id="TCN26610.1"/>
    </source>
</evidence>
<keyword evidence="1 3" id="KW-0378">Hydrolase</keyword>
<feature type="compositionally biased region" description="Polar residues" evidence="2">
    <location>
        <begin position="678"/>
        <end position="690"/>
    </location>
</feature>
<dbReference type="InterPro" id="IPR042301">
    <property type="entry name" value="GH115_sf"/>
</dbReference>
<gene>
    <name evidence="3" type="ORF">EV146_103133</name>
</gene>
<dbReference type="PANTHER" id="PTHR37842">
    <property type="match status" value="1"/>
</dbReference>
<keyword evidence="4" id="KW-1185">Reference proteome</keyword>
<dbReference type="Proteomes" id="UP000295689">
    <property type="component" value="Unassembled WGS sequence"/>
</dbReference>
<protein>
    <submittedName>
        <fullName evidence="3">Glycosyl hydrolase family 115 (Putative glucuronidase)</fullName>
    </submittedName>
</protein>
<dbReference type="InterPro" id="IPR029018">
    <property type="entry name" value="Hex-like_dom2"/>
</dbReference>
<dbReference type="GO" id="GO:0005975">
    <property type="term" value="P:carbohydrate metabolic process"/>
    <property type="evidence" value="ECO:0007669"/>
    <property type="project" value="UniProtKB-ARBA"/>
</dbReference>
<name>A0A4V6NKS4_9BACI</name>
<dbReference type="GO" id="GO:0016787">
    <property type="term" value="F:hydrolase activity"/>
    <property type="evidence" value="ECO:0007669"/>
    <property type="project" value="UniProtKB-KW"/>
</dbReference>
<organism evidence="3 4">
    <name type="scientific">Mesobacillus foraminis</name>
    <dbReference type="NCBI Taxonomy" id="279826"/>
    <lineage>
        <taxon>Bacteria</taxon>
        <taxon>Bacillati</taxon>
        <taxon>Bacillota</taxon>
        <taxon>Bacilli</taxon>
        <taxon>Bacillales</taxon>
        <taxon>Bacillaceae</taxon>
        <taxon>Mesobacillus</taxon>
    </lineage>
</organism>
<feature type="region of interest" description="Disordered" evidence="2">
    <location>
        <begin position="673"/>
        <end position="702"/>
    </location>
</feature>
<sequence length="702" mass="81441">MSGVFIFNKETILEYQGTERTSIRHFLKVLARDMEKVFLEKYEGGKTTILFLLDESNPENLEPEQFKIEFSHDLSQMTVMAGDDLGLIYGILHISENFLGVDKFWFWNDCEPPAQSMVPVEPVDYFSHVSKTKFRGWFINDEVLISTWRSNGSNGEVWEMVFEALLRCNGNMVIPGTDIENPVYKKMASEMGLWITHHHAEPLGARMFSRVFPDKKASYTENKELFQQLWREAIREQKDNKVIWNIGFRGQGDRPFWVDDPAFDTDEKRGALISEIIRDQYDMIDEIQKNPICCVNLYGEITELYKQGLLEFPEGVIKVWADSGYGKMVSRRQGSHNPRVPSIASPQDQGPHGIYYHVTFYDLQASNHLTMLPNTPEFVKDELTRAFDHEMSEFLIVNCGNIRPHIYFLDFVSELWTKGDVDEEEFLSGFVSRYYPSYTTDMSNYTKAFFDAVIPYGNFEDERAGEQFYHFTIRNLAKQWIVSQGSQPAKNLFWATGEAGLKEQFDWFQTKAADKLPQWEELASELQALAGDSQDEEQKRIRNQLHIQVHIHKNGCKALYRFTQAFERFRAEDHLGAYLLVNDALNEIRESLIMMQEPTDAKWEGFYENDCLTNVSLTEYVLETVRRNLRMLGDGPAFYQWEKQYLTSAGERAVMLLTNKTKQLMDDQLAEKLEKSMEQTYSDGTNPQSINKKKAETSPASR</sequence>
<reference evidence="3 4" key="1">
    <citation type="journal article" date="2015" name="Stand. Genomic Sci.">
        <title>Genomic Encyclopedia of Bacterial and Archaeal Type Strains, Phase III: the genomes of soil and plant-associated and newly described type strains.</title>
        <authorList>
            <person name="Whitman W.B."/>
            <person name="Woyke T."/>
            <person name="Klenk H.P."/>
            <person name="Zhou Y."/>
            <person name="Lilburn T.G."/>
            <person name="Beck B.J."/>
            <person name="De Vos P."/>
            <person name="Vandamme P."/>
            <person name="Eisen J.A."/>
            <person name="Garrity G."/>
            <person name="Hugenholtz P."/>
            <person name="Kyrpides N.C."/>
        </authorList>
    </citation>
    <scope>NUCLEOTIDE SEQUENCE [LARGE SCALE GENOMIC DNA]</scope>
    <source>
        <strain evidence="3 4">CV53</strain>
    </source>
</reference>
<dbReference type="PANTHER" id="PTHR37842:SF2">
    <property type="entry name" value="GYLCOSYL HYDROLASE 115 C-TERMINAL DOMAIN-CONTAINING PROTEIN"/>
    <property type="match status" value="1"/>
</dbReference>
<dbReference type="Pfam" id="PF15979">
    <property type="entry name" value="Glyco_hydro_115"/>
    <property type="match status" value="1"/>
</dbReference>
<comment type="caution">
    <text evidence="3">The sequence shown here is derived from an EMBL/GenBank/DDBJ whole genome shotgun (WGS) entry which is preliminary data.</text>
</comment>
<evidence type="ECO:0000256" key="1">
    <source>
        <dbReference type="ARBA" id="ARBA00022801"/>
    </source>
</evidence>
<dbReference type="InterPro" id="IPR031924">
    <property type="entry name" value="GH115"/>
</dbReference>